<dbReference type="Proteomes" id="UP001055336">
    <property type="component" value="Chromosome"/>
</dbReference>
<evidence type="ECO:0000313" key="2">
    <source>
        <dbReference type="EMBL" id="UMB69930.1"/>
    </source>
</evidence>
<evidence type="ECO:0000256" key="1">
    <source>
        <dbReference type="SAM" id="Phobius"/>
    </source>
</evidence>
<keyword evidence="1" id="KW-0812">Transmembrane</keyword>
<name>A0ABY3VKJ3_9MYCO</name>
<gene>
    <name evidence="2" type="ORF">MKK62_00740</name>
</gene>
<keyword evidence="1" id="KW-0472">Membrane</keyword>
<keyword evidence="3" id="KW-1185">Reference proteome</keyword>
<dbReference type="EMBL" id="CP092488">
    <property type="protein sequence ID" value="UMB69930.1"/>
    <property type="molecule type" value="Genomic_DNA"/>
</dbReference>
<keyword evidence="1" id="KW-1133">Transmembrane helix</keyword>
<reference evidence="2" key="1">
    <citation type="submission" date="2022-08" db="EMBL/GenBank/DDBJ databases">
        <title>Whole genome sequencing of non-tuberculosis mycobacteria type-strains.</title>
        <authorList>
            <person name="Igarashi Y."/>
            <person name="Osugi A."/>
            <person name="Mitarai S."/>
        </authorList>
    </citation>
    <scope>NUCLEOTIDE SEQUENCE</scope>
    <source>
        <strain evidence="2">DSM 45127</strain>
    </source>
</reference>
<dbReference type="RefSeq" id="WP_240261660.1">
    <property type="nucleotide sequence ID" value="NZ_CP092488.2"/>
</dbReference>
<sequence>MEVRMRGGGLISSIVVVWLVIGVIAAFQRDYLKNTEQNCATLGTIAVTVLAGPLNYAGVNPKVTDCHLPQPSSMPGFDIDQLIGTEAS</sequence>
<protein>
    <submittedName>
        <fullName evidence="2">Uncharacterized protein</fullName>
    </submittedName>
</protein>
<proteinExistence type="predicted"/>
<organism evidence="2 3">
    <name type="scientific">Mycobacterium paraterrae</name>
    <dbReference type="NCBI Taxonomy" id="577492"/>
    <lineage>
        <taxon>Bacteria</taxon>
        <taxon>Bacillati</taxon>
        <taxon>Actinomycetota</taxon>
        <taxon>Actinomycetes</taxon>
        <taxon>Mycobacteriales</taxon>
        <taxon>Mycobacteriaceae</taxon>
        <taxon>Mycobacterium</taxon>
    </lineage>
</organism>
<evidence type="ECO:0000313" key="3">
    <source>
        <dbReference type="Proteomes" id="UP001055336"/>
    </source>
</evidence>
<feature type="transmembrane region" description="Helical" evidence="1">
    <location>
        <begin position="7"/>
        <end position="27"/>
    </location>
</feature>
<accession>A0ABY3VKJ3</accession>